<feature type="active site" description="Proton acceptor" evidence="3">
    <location>
        <position position="223"/>
    </location>
</feature>
<dbReference type="Gene3D" id="3.30.420.150">
    <property type="entry name" value="Exopolyphosphatase. Domain 2"/>
    <property type="match status" value="1"/>
</dbReference>
<keyword evidence="8" id="KW-1185">Reference proteome</keyword>
<dbReference type="GO" id="GO:0016020">
    <property type="term" value="C:membrane"/>
    <property type="evidence" value="ECO:0007669"/>
    <property type="project" value="TreeGrafter"/>
</dbReference>
<dbReference type="PANTHER" id="PTHR11782">
    <property type="entry name" value="ADENOSINE/GUANOSINE DIPHOSPHATASE"/>
    <property type="match status" value="1"/>
</dbReference>
<dbReference type="AlphaFoldDB" id="A0AA38WK06"/>
<dbReference type="GO" id="GO:0005524">
    <property type="term" value="F:ATP binding"/>
    <property type="evidence" value="ECO:0007669"/>
    <property type="project" value="UniProtKB-KW"/>
</dbReference>
<evidence type="ECO:0000313" key="8">
    <source>
        <dbReference type="Proteomes" id="UP001172457"/>
    </source>
</evidence>
<keyword evidence="4" id="KW-0547">Nucleotide-binding</keyword>
<dbReference type="InterPro" id="IPR000407">
    <property type="entry name" value="GDA1_CD39_NTPase"/>
</dbReference>
<feature type="transmembrane region" description="Helical" evidence="6">
    <location>
        <begin position="515"/>
        <end position="532"/>
    </location>
</feature>
<evidence type="ECO:0000256" key="2">
    <source>
        <dbReference type="ARBA" id="ARBA00022801"/>
    </source>
</evidence>
<dbReference type="Proteomes" id="UP001172457">
    <property type="component" value="Chromosome 2"/>
</dbReference>
<keyword evidence="6" id="KW-0472">Membrane</keyword>
<name>A0AA38WK06_9ASTR</name>
<dbReference type="Gene3D" id="3.30.420.40">
    <property type="match status" value="1"/>
</dbReference>
<dbReference type="GO" id="GO:0009134">
    <property type="term" value="P:nucleoside diphosphate catabolic process"/>
    <property type="evidence" value="ECO:0007669"/>
    <property type="project" value="TreeGrafter"/>
</dbReference>
<dbReference type="GO" id="GO:0017110">
    <property type="term" value="F:nucleoside diphosphate phosphatase activity"/>
    <property type="evidence" value="ECO:0007669"/>
    <property type="project" value="TreeGrafter"/>
</dbReference>
<organism evidence="7 8">
    <name type="scientific">Centaurea solstitialis</name>
    <name type="common">yellow star-thistle</name>
    <dbReference type="NCBI Taxonomy" id="347529"/>
    <lineage>
        <taxon>Eukaryota</taxon>
        <taxon>Viridiplantae</taxon>
        <taxon>Streptophyta</taxon>
        <taxon>Embryophyta</taxon>
        <taxon>Tracheophyta</taxon>
        <taxon>Spermatophyta</taxon>
        <taxon>Magnoliopsida</taxon>
        <taxon>eudicotyledons</taxon>
        <taxon>Gunneridae</taxon>
        <taxon>Pentapetalae</taxon>
        <taxon>asterids</taxon>
        <taxon>campanulids</taxon>
        <taxon>Asterales</taxon>
        <taxon>Asteraceae</taxon>
        <taxon>Carduoideae</taxon>
        <taxon>Cardueae</taxon>
        <taxon>Centaureinae</taxon>
        <taxon>Centaurea</taxon>
    </lineage>
</organism>
<sequence length="561" mass="62510">MRRSNARVESESEGSETERIDNEKKKIKKKVKMDNSIKLKFRPNQSLRSTNLFSRNPRQTQTAKSSVFSFVIGTLSLVFVFSCYLYVSLKGPVENRYRIVIDGGSTGSRIHVFRYVVKDGGPVFDFGGERGLGSMRVSPGLSAFADDPRGAADSVMEMLEFARGRVPEEKWGETEVRLMATAGLRMLDLSVQDRILEACRSVLRTSGFAFRNDWASVISGSDEGVYAWVVANYALGTLGGDPQETTGIIELGGASAQVTFFSSAAIPPEFSQTVKFGNVTYSLYSHSLLEFGQNVAFDLFRGSKFAKGSNPVYVATESLLDPCSPKGYKHNSMIGNLTPNSFVDMNEQSPVLLANGNFSECRSAALTLLQKGKEDCAYDQCYIGSTFMPKLEGKFLATENFFHTSKFFGLSPRTFLSELEVAGKRFCEDDWSKLKGKYPTYKDEDLHRYCFSSAYIVAFLHDSLGIAFNDKRIRYANQVSDIPLDWALGAFISQIMSELDVGELYPMKSVLSLDSWTLALVIFLLIGATYFGSKWRNPSNVKTIYDLEKGKYIVTRIGRHS</sequence>
<comment type="similarity">
    <text evidence="1">Belongs to the GDA1/CD39 NTPase family.</text>
</comment>
<protein>
    <recommendedName>
        <fullName evidence="9">Apyrase</fullName>
    </recommendedName>
</protein>
<gene>
    <name evidence="7" type="ORF">OSB04_008942</name>
</gene>
<dbReference type="Pfam" id="PF01150">
    <property type="entry name" value="GDA1_CD39"/>
    <property type="match status" value="1"/>
</dbReference>
<evidence type="ECO:0000256" key="3">
    <source>
        <dbReference type="PIRSR" id="PIRSR600407-1"/>
    </source>
</evidence>
<feature type="region of interest" description="Disordered" evidence="5">
    <location>
        <begin position="1"/>
        <end position="25"/>
    </location>
</feature>
<feature type="binding site" evidence="4">
    <location>
        <begin position="253"/>
        <end position="257"/>
    </location>
    <ligand>
        <name>ATP</name>
        <dbReference type="ChEBI" id="CHEBI:30616"/>
    </ligand>
</feature>
<evidence type="ECO:0000256" key="5">
    <source>
        <dbReference type="SAM" id="MobiDB-lite"/>
    </source>
</evidence>
<dbReference type="EMBL" id="JARYMX010000002">
    <property type="protein sequence ID" value="KAJ9563782.1"/>
    <property type="molecule type" value="Genomic_DNA"/>
</dbReference>
<dbReference type="PANTHER" id="PTHR11782:SF3">
    <property type="entry name" value="APYRASE 6-RELATED"/>
    <property type="match status" value="1"/>
</dbReference>
<keyword evidence="6" id="KW-1133">Transmembrane helix</keyword>
<evidence type="ECO:0000256" key="1">
    <source>
        <dbReference type="ARBA" id="ARBA00009283"/>
    </source>
</evidence>
<keyword evidence="2" id="KW-0378">Hydrolase</keyword>
<reference evidence="7" key="1">
    <citation type="submission" date="2023-03" db="EMBL/GenBank/DDBJ databases">
        <title>Chromosome-scale reference genome and RAD-based genetic map of yellow starthistle (Centaurea solstitialis) reveal putative structural variation and QTLs associated with invader traits.</title>
        <authorList>
            <person name="Reatini B."/>
            <person name="Cang F.A."/>
            <person name="Jiang Q."/>
            <person name="Mckibben M.T.W."/>
            <person name="Barker M.S."/>
            <person name="Rieseberg L.H."/>
            <person name="Dlugosch K.M."/>
        </authorList>
    </citation>
    <scope>NUCLEOTIDE SEQUENCE</scope>
    <source>
        <strain evidence="7">CAN-66</strain>
        <tissue evidence="7">Leaf</tissue>
    </source>
</reference>
<evidence type="ECO:0000313" key="7">
    <source>
        <dbReference type="EMBL" id="KAJ9563782.1"/>
    </source>
</evidence>
<comment type="caution">
    <text evidence="7">The sequence shown here is derived from an EMBL/GenBank/DDBJ whole genome shotgun (WGS) entry which is preliminary data.</text>
</comment>
<accession>A0AA38WK06</accession>
<evidence type="ECO:0000256" key="4">
    <source>
        <dbReference type="PIRSR" id="PIRSR600407-2"/>
    </source>
</evidence>
<evidence type="ECO:0008006" key="9">
    <source>
        <dbReference type="Google" id="ProtNLM"/>
    </source>
</evidence>
<feature type="transmembrane region" description="Helical" evidence="6">
    <location>
        <begin position="67"/>
        <end position="87"/>
    </location>
</feature>
<keyword evidence="4" id="KW-0067">ATP-binding</keyword>
<feature type="compositionally biased region" description="Basic and acidic residues" evidence="5">
    <location>
        <begin position="1"/>
        <end position="24"/>
    </location>
</feature>
<evidence type="ECO:0000256" key="6">
    <source>
        <dbReference type="SAM" id="Phobius"/>
    </source>
</evidence>
<proteinExistence type="inferred from homology"/>
<keyword evidence="6" id="KW-0812">Transmembrane</keyword>